<keyword evidence="4" id="KW-0547">Nucleotide-binding</keyword>
<dbReference type="PROSITE" id="PS51643">
    <property type="entry name" value="HD_CAS3"/>
    <property type="match status" value="1"/>
</dbReference>
<dbReference type="SUPFAM" id="SSF52540">
    <property type="entry name" value="P-loop containing nucleoside triphosphate hydrolases"/>
    <property type="match status" value="1"/>
</dbReference>
<evidence type="ECO:0000313" key="10">
    <source>
        <dbReference type="EMBL" id="RUO42765.1"/>
    </source>
</evidence>
<dbReference type="InterPro" id="IPR013395">
    <property type="entry name" value="CRISPR-assoc_Cas3_yers"/>
</dbReference>
<dbReference type="GO" id="GO:0005524">
    <property type="term" value="F:ATP binding"/>
    <property type="evidence" value="ECO:0007669"/>
    <property type="project" value="UniProtKB-KW"/>
</dbReference>
<dbReference type="GO" id="GO:0051607">
    <property type="term" value="P:defense response to virus"/>
    <property type="evidence" value="ECO:0007669"/>
    <property type="project" value="UniProtKB-KW"/>
</dbReference>
<dbReference type="Pfam" id="PF22590">
    <property type="entry name" value="Cas3-like_C_2"/>
    <property type="match status" value="1"/>
</dbReference>
<comment type="similarity">
    <text evidence="1">In the N-terminal section; belongs to the CRISPR-associated nuclease Cas3-HD family.</text>
</comment>
<evidence type="ECO:0000256" key="6">
    <source>
        <dbReference type="ARBA" id="ARBA00022806"/>
    </source>
</evidence>
<dbReference type="InterPro" id="IPR048823">
    <property type="entry name" value="Cas3_I-F_Cas2"/>
</dbReference>
<dbReference type="Gene3D" id="1.10.3210.30">
    <property type="match status" value="1"/>
</dbReference>
<protein>
    <submittedName>
        <fullName evidence="10">Type I-F CRISPR-associated helicase Cas3</fullName>
    </submittedName>
</protein>
<keyword evidence="11" id="KW-1185">Reference proteome</keyword>
<dbReference type="GO" id="GO:0016787">
    <property type="term" value="F:hydrolase activity"/>
    <property type="evidence" value="ECO:0007669"/>
    <property type="project" value="UniProtKB-KW"/>
</dbReference>
<keyword evidence="7" id="KW-0067">ATP-binding</keyword>
<dbReference type="NCBIfam" id="TIGR02562">
    <property type="entry name" value="cas3_yersinia"/>
    <property type="match status" value="1"/>
</dbReference>
<evidence type="ECO:0000259" key="9">
    <source>
        <dbReference type="PROSITE" id="PS51643"/>
    </source>
</evidence>
<evidence type="ECO:0000256" key="7">
    <source>
        <dbReference type="ARBA" id="ARBA00022840"/>
    </source>
</evidence>
<dbReference type="OrthoDB" id="220028at2"/>
<dbReference type="Pfam" id="PF21384">
    <property type="entry name" value="Cas3_I-F_Cas2"/>
    <property type="match status" value="1"/>
</dbReference>
<dbReference type="RefSeq" id="WP_126756980.1">
    <property type="nucleotide sequence ID" value="NZ_PIPQ01000002.1"/>
</dbReference>
<dbReference type="GO" id="GO:0046872">
    <property type="term" value="F:metal ion binding"/>
    <property type="evidence" value="ECO:0007669"/>
    <property type="project" value="UniProtKB-KW"/>
</dbReference>
<evidence type="ECO:0000313" key="11">
    <source>
        <dbReference type="Proteomes" id="UP000286976"/>
    </source>
</evidence>
<comment type="similarity">
    <text evidence="2">In the central section; belongs to the CRISPR-associated helicase Cas3 family.</text>
</comment>
<dbReference type="GO" id="GO:0004386">
    <property type="term" value="F:helicase activity"/>
    <property type="evidence" value="ECO:0007669"/>
    <property type="project" value="UniProtKB-KW"/>
</dbReference>
<feature type="domain" description="HD Cas3-type" evidence="9">
    <location>
        <begin position="102"/>
        <end position="292"/>
    </location>
</feature>
<keyword evidence="3" id="KW-0479">Metal-binding</keyword>
<evidence type="ECO:0000256" key="4">
    <source>
        <dbReference type="ARBA" id="ARBA00022741"/>
    </source>
</evidence>
<dbReference type="InterPro" id="IPR027417">
    <property type="entry name" value="P-loop_NTPase"/>
</dbReference>
<proteinExistence type="inferred from homology"/>
<dbReference type="InterPro" id="IPR006483">
    <property type="entry name" value="CRISPR-assoc_Cas3_HD"/>
</dbReference>
<organism evidence="10 11">
    <name type="scientific">Aliidiomarina taiwanensis</name>
    <dbReference type="NCBI Taxonomy" id="946228"/>
    <lineage>
        <taxon>Bacteria</taxon>
        <taxon>Pseudomonadati</taxon>
        <taxon>Pseudomonadota</taxon>
        <taxon>Gammaproteobacteria</taxon>
        <taxon>Alteromonadales</taxon>
        <taxon>Idiomarinaceae</taxon>
        <taxon>Aliidiomarina</taxon>
    </lineage>
</organism>
<dbReference type="AlphaFoldDB" id="A0A432X7E0"/>
<reference evidence="10 11" key="1">
    <citation type="journal article" date="2011" name="Front. Microbiol.">
        <title>Genomic signatures of strain selection and enhancement in Bacillus atrophaeus var. globigii, a historical biowarfare simulant.</title>
        <authorList>
            <person name="Gibbons H.S."/>
            <person name="Broomall S.M."/>
            <person name="McNew L.A."/>
            <person name="Daligault H."/>
            <person name="Chapman C."/>
            <person name="Bruce D."/>
            <person name="Karavis M."/>
            <person name="Krepps M."/>
            <person name="McGregor P.A."/>
            <person name="Hong C."/>
            <person name="Park K.H."/>
            <person name="Akmal A."/>
            <person name="Feldman A."/>
            <person name="Lin J.S."/>
            <person name="Chang W.E."/>
            <person name="Higgs B.W."/>
            <person name="Demirev P."/>
            <person name="Lindquist J."/>
            <person name="Liem A."/>
            <person name="Fochler E."/>
            <person name="Read T.D."/>
            <person name="Tapia R."/>
            <person name="Johnson S."/>
            <person name="Bishop-Lilly K.A."/>
            <person name="Detter C."/>
            <person name="Han C."/>
            <person name="Sozhamannan S."/>
            <person name="Rosenzweig C.N."/>
            <person name="Skowronski E.W."/>
        </authorList>
    </citation>
    <scope>NUCLEOTIDE SEQUENCE [LARGE SCALE GENOMIC DNA]</scope>
    <source>
        <strain evidence="10 11">AIT1</strain>
    </source>
</reference>
<evidence type="ECO:0000256" key="1">
    <source>
        <dbReference type="ARBA" id="ARBA00006847"/>
    </source>
</evidence>
<keyword evidence="5" id="KW-0378">Hydrolase</keyword>
<comment type="caution">
    <text evidence="10">The sequence shown here is derived from an EMBL/GenBank/DDBJ whole genome shotgun (WGS) entry which is preliminary data.</text>
</comment>
<gene>
    <name evidence="10" type="primary">cas3f</name>
    <name evidence="10" type="ORF">CWE15_04985</name>
</gene>
<dbReference type="InterPro" id="IPR038257">
    <property type="entry name" value="CRISPR-assoc_Cas3_HD_sf"/>
</dbReference>
<accession>A0A432X7E0</accession>
<dbReference type="Proteomes" id="UP000286976">
    <property type="component" value="Unassembled WGS sequence"/>
</dbReference>
<dbReference type="Pfam" id="PF18019">
    <property type="entry name" value="Cas3_HD"/>
    <property type="match status" value="1"/>
</dbReference>
<name>A0A432X7E0_9GAMM</name>
<sequence>MMVTFVSQCEKKALNRTRRVLDAFANRIGDNTWQTVITNEGLHAVKKLLRKTASKSTAVSCHWIRSRSRSDLLWMVGNRRKFNEQGIVPVNFTKRNILKNHWENSWQYASSIQIMATLGALMHDLGKATVGFQNKLLSRSKVGDPYRHEWISLKIFTWLVKGCENDQQWLDRLSEIDDYLDKNRFSDDILEQAEKEHAEISHLPPLAQWLAWLIVSHHRLPPLDSVFIENKAKLRVKQGDKKLKRSQKKFYEKLKAHVYWVKNKAAIEENTEATNNKFWKLASPIMDSPKWRSGVKRWSKKALADNTLMTLADEQDTIANPILLHLSRLSLMLGDHNYSSLDSAKKDHEKRRVKGAEGFKDLAANTDRKTGVIKQPLDEHLIGVAKFTAEFARKLPIVANVLPRLEKHQPLEKHTSIQRFKWQNKAFDVARKYQQASDENGFFGVNMASTGCGKTIGNARIMYALSNPDKGARFTIALGLRILTLQTGQSFRKDLKLDEDQLAVLVGGASKDLFHLQEEQDRQNDSKLFGSESAESLLHEWVDSDANIDILHELGLGTVVESKSAQALLATPIVSCTVDHIIQASESKRGGKYIAPMLRLLSGDLILDEPDDFNHEDLPALARLVHLAGLFGAKVLLSSATLPPDLVSGLFEAYKTGRTLFNQSQNKPAPQVVCAWFDENKSQAVQTFATEKFNEQQQIFSDKRAQFLNKQPAQRKAKILPLKLTYSYEDEQSFYLELSANLLEEAFSLHQQYHLQHEDKSVSIGLIRIANIKNIIEIAQAVYSGVAINQGVHVHLCCYHASQVLLLRNSLEQKLDTVLKRDEEAPEALFAHAEINQALKRSSAKHHIFIVLATPVAEVGRDHDYDWAIVEPSSMRSIIQLAGRVWRHRPHKVADKANISVMQYNIASMKSNHQIGRPVFTRPGFETEHHLLATHDMHELMPEALREKINASARIIKANPLQPEKQLADLEQQVMQTTMNNENLNFVNAYWQRPNNSHRSHTYLQTLSPFRAGSLQETWLVIPESESAFDFYSHEQVMKERLSKASLHNKNFTISSIDQKSSQVSPWLTNSLFEELEKLQNQQPDKSLNYLAIKYATVSLRESSRGWRFNESLGFWPRK</sequence>
<keyword evidence="8" id="KW-0051">Antiviral defense</keyword>
<dbReference type="InterPro" id="IPR054712">
    <property type="entry name" value="Cas3-like_dom"/>
</dbReference>
<evidence type="ECO:0000256" key="8">
    <source>
        <dbReference type="ARBA" id="ARBA00023118"/>
    </source>
</evidence>
<evidence type="ECO:0000256" key="2">
    <source>
        <dbReference type="ARBA" id="ARBA00009046"/>
    </source>
</evidence>
<evidence type="ECO:0000256" key="5">
    <source>
        <dbReference type="ARBA" id="ARBA00022801"/>
    </source>
</evidence>
<dbReference type="EMBL" id="PIPQ01000002">
    <property type="protein sequence ID" value="RUO42765.1"/>
    <property type="molecule type" value="Genomic_DNA"/>
</dbReference>
<keyword evidence="6" id="KW-0347">Helicase</keyword>
<evidence type="ECO:0000256" key="3">
    <source>
        <dbReference type="ARBA" id="ARBA00022723"/>
    </source>
</evidence>